<accession>A0A6M4H4R3</accession>
<dbReference type="KEGG" id="upl:DSM104440_01278"/>
<dbReference type="EMBL" id="CP053073">
    <property type="protein sequence ID" value="QJR14480.1"/>
    <property type="molecule type" value="Genomic_DNA"/>
</dbReference>
<protein>
    <recommendedName>
        <fullName evidence="5">DUF3313 domain-containing protein</fullName>
    </recommendedName>
</protein>
<gene>
    <name evidence="3" type="ORF">DSM104440_01278</name>
</gene>
<evidence type="ECO:0000256" key="2">
    <source>
        <dbReference type="SAM" id="SignalP"/>
    </source>
</evidence>
<evidence type="ECO:0000256" key="1">
    <source>
        <dbReference type="SAM" id="MobiDB-lite"/>
    </source>
</evidence>
<name>A0A6M4H4R3_9PROT</name>
<organism evidence="3 4">
    <name type="scientific">Usitatibacter palustris</name>
    <dbReference type="NCBI Taxonomy" id="2732487"/>
    <lineage>
        <taxon>Bacteria</taxon>
        <taxon>Pseudomonadati</taxon>
        <taxon>Pseudomonadota</taxon>
        <taxon>Betaproteobacteria</taxon>
        <taxon>Nitrosomonadales</taxon>
        <taxon>Usitatibacteraceae</taxon>
        <taxon>Usitatibacter</taxon>
    </lineage>
</organism>
<evidence type="ECO:0000313" key="4">
    <source>
        <dbReference type="Proteomes" id="UP000503096"/>
    </source>
</evidence>
<keyword evidence="2" id="KW-0732">Signal</keyword>
<sequence length="213" mass="22647">MDRRNVMVFSSLMFLAAAAFAQDALQAVKSKQLDQLQVAPGLSAYKKVLIDPSKAEVHPGWMRSMNDGLGGPKVKRADVDRIAKESAKGLDMFVAPAFKANGYEIVTAPGPGVMRIAASANEIYVNAPDTNQPGVMSATEDAGTARMRLVATDSVSGKPLARTEHKLTASGATGSPTRATNVSNRFWFGNAFERWAVNVAKELQAATPPAPKS</sequence>
<dbReference type="InParanoid" id="A0A6M4H4R3"/>
<reference evidence="3 4" key="1">
    <citation type="submission" date="2020-04" db="EMBL/GenBank/DDBJ databases">
        <title>Usitatibacter rugosus gen. nov., sp. nov. and Usitatibacter palustris sp. nov., novel members of Usitatibacteraceae fam. nov. within the order Nitrosomonadales isolated from soil.</title>
        <authorList>
            <person name="Huber K.J."/>
            <person name="Neumann-Schaal M."/>
            <person name="Geppert A."/>
            <person name="Luckner M."/>
            <person name="Wanner G."/>
            <person name="Overmann J."/>
        </authorList>
    </citation>
    <scope>NUCLEOTIDE SEQUENCE [LARGE SCALE GENOMIC DNA]</scope>
    <source>
        <strain evidence="3 4">Swamp67</strain>
    </source>
</reference>
<evidence type="ECO:0008006" key="5">
    <source>
        <dbReference type="Google" id="ProtNLM"/>
    </source>
</evidence>
<dbReference type="AlphaFoldDB" id="A0A6M4H4R3"/>
<feature type="compositionally biased region" description="Polar residues" evidence="1">
    <location>
        <begin position="170"/>
        <end position="180"/>
    </location>
</feature>
<feature type="signal peptide" evidence="2">
    <location>
        <begin position="1"/>
        <end position="21"/>
    </location>
</feature>
<feature type="chain" id="PRO_5026749173" description="DUF3313 domain-containing protein" evidence="2">
    <location>
        <begin position="22"/>
        <end position="213"/>
    </location>
</feature>
<keyword evidence="4" id="KW-1185">Reference proteome</keyword>
<dbReference type="RefSeq" id="WP_171161226.1">
    <property type="nucleotide sequence ID" value="NZ_CP053073.1"/>
</dbReference>
<evidence type="ECO:0000313" key="3">
    <source>
        <dbReference type="EMBL" id="QJR14480.1"/>
    </source>
</evidence>
<dbReference type="Proteomes" id="UP000503096">
    <property type="component" value="Chromosome"/>
</dbReference>
<proteinExistence type="predicted"/>
<feature type="region of interest" description="Disordered" evidence="1">
    <location>
        <begin position="155"/>
        <end position="180"/>
    </location>
</feature>